<name>A0A0N9NEH5_9ACTN</name>
<feature type="transmembrane region" description="Helical" evidence="1">
    <location>
        <begin position="17"/>
        <end position="38"/>
    </location>
</feature>
<keyword evidence="1" id="KW-0472">Membrane</keyword>
<dbReference type="AlphaFoldDB" id="A0A0N9NEH5"/>
<proteinExistence type="predicted"/>
<evidence type="ECO:0000256" key="1">
    <source>
        <dbReference type="SAM" id="Phobius"/>
    </source>
</evidence>
<dbReference type="STRING" id="1136941.ACH46_18450"/>
<dbReference type="EMBL" id="CP011853">
    <property type="protein sequence ID" value="ALG86113.1"/>
    <property type="molecule type" value="Genomic_DNA"/>
</dbReference>
<keyword evidence="3" id="KW-1185">Reference proteome</keyword>
<reference evidence="3" key="1">
    <citation type="submission" date="2015-06" db="EMBL/GenBank/DDBJ databases">
        <title>Complete genome sequence and metabolic analysis of phthalate degradation pathway in Gordonia sp. QH-11.</title>
        <authorList>
            <person name="Jin D."/>
            <person name="Kong X."/>
            <person name="Bai Z."/>
        </authorList>
    </citation>
    <scope>NUCLEOTIDE SEQUENCE [LARGE SCALE GENOMIC DNA]</scope>
    <source>
        <strain evidence="3">QH-11</strain>
    </source>
</reference>
<evidence type="ECO:0000313" key="2">
    <source>
        <dbReference type="EMBL" id="ALG86113.1"/>
    </source>
</evidence>
<dbReference type="PATRIC" id="fig|1136941.3.peg.3774"/>
<accession>A0A0N9NEH5</accession>
<sequence length="81" mass="9217">MTVKNEVRRCWSESAPWIWTAMIIALVVVTAVTTIGALCEVLYGTLWHALALMVPFVVLTTVVSRWSQRRREAAARSDRDR</sequence>
<keyword evidence="1" id="KW-1133">Transmembrane helix</keyword>
<feature type="transmembrane region" description="Helical" evidence="1">
    <location>
        <begin position="44"/>
        <end position="63"/>
    </location>
</feature>
<protein>
    <submittedName>
        <fullName evidence="2">Uncharacterized protein</fullName>
    </submittedName>
</protein>
<reference evidence="2 3" key="2">
    <citation type="journal article" date="2017" name="Int. J. Syst. Evol. Microbiol.">
        <title>Gordonia phthalatica sp. nov., a di-n-butyl phthalate-degrading bacterium isolated from activated sludge.</title>
        <authorList>
            <person name="Jin D."/>
            <person name="Kong X."/>
            <person name="Jia M."/>
            <person name="Yu X."/>
            <person name="Wang X."/>
            <person name="Zhuang X."/>
            <person name="Deng Y."/>
            <person name="Bai Z."/>
        </authorList>
    </citation>
    <scope>NUCLEOTIDE SEQUENCE [LARGE SCALE GENOMIC DNA]</scope>
    <source>
        <strain evidence="2 3">QH-11</strain>
    </source>
</reference>
<evidence type="ECO:0000313" key="3">
    <source>
        <dbReference type="Proteomes" id="UP000063789"/>
    </source>
</evidence>
<dbReference type="RefSeq" id="WP_062394214.1">
    <property type="nucleotide sequence ID" value="NZ_CP011853.1"/>
</dbReference>
<gene>
    <name evidence="2" type="ORF">ACH46_18450</name>
</gene>
<organism evidence="2 3">
    <name type="scientific">Gordonia phthalatica</name>
    <dbReference type="NCBI Taxonomy" id="1136941"/>
    <lineage>
        <taxon>Bacteria</taxon>
        <taxon>Bacillati</taxon>
        <taxon>Actinomycetota</taxon>
        <taxon>Actinomycetes</taxon>
        <taxon>Mycobacteriales</taxon>
        <taxon>Gordoniaceae</taxon>
        <taxon>Gordonia</taxon>
    </lineage>
</organism>
<dbReference type="KEGG" id="goq:ACH46_18450"/>
<keyword evidence="1" id="KW-0812">Transmembrane</keyword>
<dbReference type="Proteomes" id="UP000063789">
    <property type="component" value="Chromosome"/>
</dbReference>